<dbReference type="AlphaFoldDB" id="A0A1M7MNL5"/>
<dbReference type="EMBL" id="FRCY01000004">
    <property type="protein sequence ID" value="SHM92591.1"/>
    <property type="molecule type" value="Genomic_DNA"/>
</dbReference>
<dbReference type="PANTHER" id="PTHR48073">
    <property type="entry name" value="O-SUCCINYLBENZOATE SYNTHASE-RELATED"/>
    <property type="match status" value="1"/>
</dbReference>
<protein>
    <submittedName>
        <fullName evidence="3">O-succinylbenzoate synthase</fullName>
    </submittedName>
</protein>
<dbReference type="Gene3D" id="3.20.20.120">
    <property type="entry name" value="Enolase-like C-terminal domain"/>
    <property type="match status" value="1"/>
</dbReference>
<dbReference type="InterPro" id="IPR029017">
    <property type="entry name" value="Enolase-like_N"/>
</dbReference>
<dbReference type="InterPro" id="IPR036849">
    <property type="entry name" value="Enolase-like_C_sf"/>
</dbReference>
<dbReference type="PROSITE" id="PS00909">
    <property type="entry name" value="MR_MLE_2"/>
    <property type="match status" value="1"/>
</dbReference>
<dbReference type="STRING" id="388280.SAMN04488057_104404"/>
<dbReference type="InterPro" id="IPR013342">
    <property type="entry name" value="Mandelate_racemase_C"/>
</dbReference>
<evidence type="ECO:0000256" key="1">
    <source>
        <dbReference type="ARBA" id="ARBA00022723"/>
    </source>
</evidence>
<dbReference type="SFLD" id="SFLDS00001">
    <property type="entry name" value="Enolase"/>
    <property type="match status" value="1"/>
</dbReference>
<dbReference type="GO" id="GO:0016854">
    <property type="term" value="F:racemase and epimerase activity"/>
    <property type="evidence" value="ECO:0007669"/>
    <property type="project" value="UniProtKB-ARBA"/>
</dbReference>
<dbReference type="OrthoDB" id="9766759at2"/>
<keyword evidence="1" id="KW-0479">Metal-binding</keyword>
<dbReference type="SUPFAM" id="SSF51604">
    <property type="entry name" value="Enolase C-terminal domain-like"/>
    <property type="match status" value="1"/>
</dbReference>
<evidence type="ECO:0000313" key="4">
    <source>
        <dbReference type="Proteomes" id="UP000184513"/>
    </source>
</evidence>
<dbReference type="GO" id="GO:0046872">
    <property type="term" value="F:metal ion binding"/>
    <property type="evidence" value="ECO:0007669"/>
    <property type="project" value="UniProtKB-KW"/>
</dbReference>
<dbReference type="CDD" id="cd03320">
    <property type="entry name" value="OSBS"/>
    <property type="match status" value="1"/>
</dbReference>
<keyword evidence="4" id="KW-1185">Reference proteome</keyword>
<proteinExistence type="predicted"/>
<organism evidence="3 4">
    <name type="scientific">Cyclobacterium lianum</name>
    <dbReference type="NCBI Taxonomy" id="388280"/>
    <lineage>
        <taxon>Bacteria</taxon>
        <taxon>Pseudomonadati</taxon>
        <taxon>Bacteroidota</taxon>
        <taxon>Cytophagia</taxon>
        <taxon>Cytophagales</taxon>
        <taxon>Cyclobacteriaceae</taxon>
        <taxon>Cyclobacterium</taxon>
    </lineage>
</organism>
<dbReference type="InterPro" id="IPR018110">
    <property type="entry name" value="Mandel_Rmase/mucon_lact_enz_CS"/>
</dbReference>
<dbReference type="InterPro" id="IPR029065">
    <property type="entry name" value="Enolase_C-like"/>
</dbReference>
<evidence type="ECO:0000259" key="2">
    <source>
        <dbReference type="SMART" id="SM00922"/>
    </source>
</evidence>
<dbReference type="PANTHER" id="PTHR48073:SF2">
    <property type="entry name" value="O-SUCCINYLBENZOATE SYNTHASE"/>
    <property type="match status" value="1"/>
</dbReference>
<dbReference type="SFLD" id="SFLDF00009">
    <property type="entry name" value="o-succinylbenzoate_synthase"/>
    <property type="match status" value="1"/>
</dbReference>
<dbReference type="Pfam" id="PF13378">
    <property type="entry name" value="MR_MLE_C"/>
    <property type="match status" value="1"/>
</dbReference>
<dbReference type="GO" id="GO:0009063">
    <property type="term" value="P:amino acid catabolic process"/>
    <property type="evidence" value="ECO:0007669"/>
    <property type="project" value="InterPro"/>
</dbReference>
<accession>A0A1M7MNL5</accession>
<evidence type="ECO:0000313" key="3">
    <source>
        <dbReference type="EMBL" id="SHM92591.1"/>
    </source>
</evidence>
<dbReference type="SMART" id="SM00922">
    <property type="entry name" value="MR_MLE"/>
    <property type="match status" value="1"/>
</dbReference>
<dbReference type="Gene3D" id="3.30.390.10">
    <property type="entry name" value="Enolase-like, N-terminal domain"/>
    <property type="match status" value="1"/>
</dbReference>
<reference evidence="3 4" key="1">
    <citation type="submission" date="2016-11" db="EMBL/GenBank/DDBJ databases">
        <authorList>
            <person name="Jaros S."/>
            <person name="Januszkiewicz K."/>
            <person name="Wedrychowicz H."/>
        </authorList>
    </citation>
    <scope>NUCLEOTIDE SEQUENCE [LARGE SCALE GENOMIC DNA]</scope>
    <source>
        <strain evidence="3 4">CGMCC 1.6102</strain>
    </source>
</reference>
<dbReference type="Proteomes" id="UP000184513">
    <property type="component" value="Unassembled WGS sequence"/>
</dbReference>
<dbReference type="SFLD" id="SFLDG00180">
    <property type="entry name" value="muconate_cycloisomerase"/>
    <property type="match status" value="1"/>
</dbReference>
<gene>
    <name evidence="3" type="ORF">SAMN04488057_104404</name>
</gene>
<sequence length="369" mass="40866">MENNFSVNIRINPYTLDFKFDAGTSRGILKEKSTYILTVFSDAFPDAIGLGEAGPLKGLSPDDRGDFLQEARKIIKKVEALTFPRDTDALLQQIGSVAELIAFPSLQFGLETAILDLHHGGKKRLLPNAFYDSKKPIPINGLIWMGDRQFMQQQIDEKLNAGFDCIKMKIGALDFDLECGILKTLRERYSEDQVSIRVDANGAFGPEEALGKLRRLSEFSIHSIEQPIPVGNIAAMAKLCRQSPVPVALDEELIGIRSKEEKESLLRKIKPSYLILKPSLLGGITACREWIEIAGDIGISWWLTSALESNIGLNAIAQLASSLRPELPQGLGTGQLYHNNFPSPLTIEKGNLIYAPQKPWSVPDFFGKE</sequence>
<dbReference type="SUPFAM" id="SSF54826">
    <property type="entry name" value="Enolase N-terminal domain-like"/>
    <property type="match status" value="1"/>
</dbReference>
<feature type="domain" description="Mandelate racemase/muconate lactonizing enzyme C-terminal" evidence="2">
    <location>
        <begin position="148"/>
        <end position="246"/>
    </location>
</feature>
<dbReference type="RefSeq" id="WP_073094156.1">
    <property type="nucleotide sequence ID" value="NZ_FRCY01000004.1"/>
</dbReference>
<name>A0A1M7MNL5_9BACT</name>